<evidence type="ECO:0000313" key="2">
    <source>
        <dbReference type="Proteomes" id="UP001060215"/>
    </source>
</evidence>
<name>A0ACC0FD18_9ERIC</name>
<proteinExistence type="predicted"/>
<evidence type="ECO:0000313" key="1">
    <source>
        <dbReference type="EMBL" id="KAI7986622.1"/>
    </source>
</evidence>
<accession>A0ACC0FD18</accession>
<dbReference type="EMBL" id="CM045772">
    <property type="protein sequence ID" value="KAI7986622.1"/>
    <property type="molecule type" value="Genomic_DNA"/>
</dbReference>
<reference evidence="1 2" key="1">
    <citation type="journal article" date="2022" name="Plant J.">
        <title>Chromosome-level genome of Camellia lanceoleosa provides a valuable resource for understanding genome evolution and self-incompatibility.</title>
        <authorList>
            <person name="Gong W."/>
            <person name="Xiao S."/>
            <person name="Wang L."/>
            <person name="Liao Z."/>
            <person name="Chang Y."/>
            <person name="Mo W."/>
            <person name="Hu G."/>
            <person name="Li W."/>
            <person name="Zhao G."/>
            <person name="Zhu H."/>
            <person name="Hu X."/>
            <person name="Ji K."/>
            <person name="Xiang X."/>
            <person name="Song Q."/>
            <person name="Yuan D."/>
            <person name="Jin S."/>
            <person name="Zhang L."/>
        </authorList>
    </citation>
    <scope>NUCLEOTIDE SEQUENCE [LARGE SCALE GENOMIC DNA]</scope>
    <source>
        <strain evidence="1">SQ_2022a</strain>
    </source>
</reference>
<gene>
    <name evidence="1" type="ORF">LOK49_LG14G01623</name>
</gene>
<organism evidence="1 2">
    <name type="scientific">Camellia lanceoleosa</name>
    <dbReference type="NCBI Taxonomy" id="1840588"/>
    <lineage>
        <taxon>Eukaryota</taxon>
        <taxon>Viridiplantae</taxon>
        <taxon>Streptophyta</taxon>
        <taxon>Embryophyta</taxon>
        <taxon>Tracheophyta</taxon>
        <taxon>Spermatophyta</taxon>
        <taxon>Magnoliopsida</taxon>
        <taxon>eudicotyledons</taxon>
        <taxon>Gunneridae</taxon>
        <taxon>Pentapetalae</taxon>
        <taxon>asterids</taxon>
        <taxon>Ericales</taxon>
        <taxon>Theaceae</taxon>
        <taxon>Camellia</taxon>
    </lineage>
</organism>
<keyword evidence="2" id="KW-1185">Reference proteome</keyword>
<sequence>MTSTTCNPLLWSQKQFLSITDRFRLKLVASDDCSTKNNASSPDDSFTFENSMIYATSLRDLDLVASGDNERLICSIATSGIPLEKFILHDDSGLSLHGLVTFLCVCPSLTHLELCAIQFLNDNSMRDLCQYLPNLISITIYACPKLTATTFFILAKECPVLSEIKLQHTDLEVEDDFDMELERNYHIRSLELSYGCVNDEFLTKIGVVCPNLQTLHR</sequence>
<comment type="caution">
    <text evidence="1">The sequence shown here is derived from an EMBL/GenBank/DDBJ whole genome shotgun (WGS) entry which is preliminary data.</text>
</comment>
<protein>
    <submittedName>
        <fullName evidence="1">Uncharacterized protein</fullName>
    </submittedName>
</protein>
<dbReference type="Proteomes" id="UP001060215">
    <property type="component" value="Chromosome 15"/>
</dbReference>